<dbReference type="Pfam" id="PF01359">
    <property type="entry name" value="Transposase_1"/>
    <property type="match status" value="1"/>
</dbReference>
<dbReference type="Gene3D" id="3.30.420.10">
    <property type="entry name" value="Ribonuclease H-like superfamily/Ribonuclease H"/>
    <property type="match status" value="1"/>
</dbReference>
<evidence type="ECO:0000313" key="1">
    <source>
        <dbReference type="EMBL" id="GFS92863.1"/>
    </source>
</evidence>
<sequence>MLCLKAPGLGPGLCLVVHFWKMRLSETMEISEIRVLMKYEFHRGATARQAVANIISAFAILVAANATDNRKLSSQWLNKDDPPKRDIHQKKLMVTNWWSGSGVINHGFMEPGKSITANVYVHQPDEMM</sequence>
<accession>A0A8X6N4E4</accession>
<proteinExistence type="predicted"/>
<protein>
    <submittedName>
        <fullName evidence="1">Uncharacterized protein</fullName>
    </submittedName>
</protein>
<keyword evidence="2" id="KW-1185">Reference proteome</keyword>
<name>A0A8X6N4E4_NEPPI</name>
<gene>
    <name evidence="1" type="ORF">NPIL_521421</name>
</gene>
<reference evidence="1" key="1">
    <citation type="submission" date="2020-08" db="EMBL/GenBank/DDBJ databases">
        <title>Multicomponent nature underlies the extraordinary mechanical properties of spider dragline silk.</title>
        <authorList>
            <person name="Kono N."/>
            <person name="Nakamura H."/>
            <person name="Mori M."/>
            <person name="Yoshida Y."/>
            <person name="Ohtoshi R."/>
            <person name="Malay A.D."/>
            <person name="Moran D.A.P."/>
            <person name="Tomita M."/>
            <person name="Numata K."/>
            <person name="Arakawa K."/>
        </authorList>
    </citation>
    <scope>NUCLEOTIDE SEQUENCE</scope>
</reference>
<dbReference type="GO" id="GO:0003676">
    <property type="term" value="F:nucleic acid binding"/>
    <property type="evidence" value="ECO:0007669"/>
    <property type="project" value="InterPro"/>
</dbReference>
<comment type="caution">
    <text evidence="1">The sequence shown here is derived from an EMBL/GenBank/DDBJ whole genome shotgun (WGS) entry which is preliminary data.</text>
</comment>
<dbReference type="EMBL" id="BMAW01099984">
    <property type="protein sequence ID" value="GFS92863.1"/>
    <property type="molecule type" value="Genomic_DNA"/>
</dbReference>
<dbReference type="AlphaFoldDB" id="A0A8X6N4E4"/>
<evidence type="ECO:0000313" key="2">
    <source>
        <dbReference type="Proteomes" id="UP000887013"/>
    </source>
</evidence>
<dbReference type="Proteomes" id="UP000887013">
    <property type="component" value="Unassembled WGS sequence"/>
</dbReference>
<dbReference type="OrthoDB" id="616263at2759"/>
<dbReference type="InterPro" id="IPR036397">
    <property type="entry name" value="RNaseH_sf"/>
</dbReference>
<organism evidence="1 2">
    <name type="scientific">Nephila pilipes</name>
    <name type="common">Giant wood spider</name>
    <name type="synonym">Nephila maculata</name>
    <dbReference type="NCBI Taxonomy" id="299642"/>
    <lineage>
        <taxon>Eukaryota</taxon>
        <taxon>Metazoa</taxon>
        <taxon>Ecdysozoa</taxon>
        <taxon>Arthropoda</taxon>
        <taxon>Chelicerata</taxon>
        <taxon>Arachnida</taxon>
        <taxon>Araneae</taxon>
        <taxon>Araneomorphae</taxon>
        <taxon>Entelegynae</taxon>
        <taxon>Araneoidea</taxon>
        <taxon>Nephilidae</taxon>
        <taxon>Nephila</taxon>
    </lineage>
</organism>
<dbReference type="InterPro" id="IPR001888">
    <property type="entry name" value="Transposase_1"/>
</dbReference>